<dbReference type="GO" id="GO:0005829">
    <property type="term" value="C:cytosol"/>
    <property type="evidence" value="ECO:0007669"/>
    <property type="project" value="TreeGrafter"/>
</dbReference>
<dbReference type="AlphaFoldDB" id="I4Z1B3"/>
<dbReference type="SUPFAM" id="SSF50129">
    <property type="entry name" value="GroES-like"/>
    <property type="match status" value="1"/>
</dbReference>
<dbReference type="PANTHER" id="PTHR48106:SF13">
    <property type="entry name" value="QUINONE OXIDOREDUCTASE-RELATED"/>
    <property type="match status" value="1"/>
</dbReference>
<accession>I4Z1B3</accession>
<dbReference type="STRING" id="864069.MicloDRAFT_00013260"/>
<dbReference type="HOGENOM" id="CLU_180502_0_0_5"/>
<dbReference type="EMBL" id="JH660640">
    <property type="protein sequence ID" value="EIM30005.1"/>
    <property type="molecule type" value="Genomic_DNA"/>
</dbReference>
<dbReference type="PATRIC" id="fig|864069.3.peg.1468"/>
<dbReference type="eggNOG" id="COG0604">
    <property type="taxonomic scope" value="Bacteria"/>
</dbReference>
<dbReference type="Proteomes" id="UP000003947">
    <property type="component" value="Unassembled WGS sequence"/>
</dbReference>
<evidence type="ECO:0008006" key="5">
    <source>
        <dbReference type="Google" id="ProtNLM"/>
    </source>
</evidence>
<dbReference type="InterPro" id="IPR011032">
    <property type="entry name" value="GroES-like_sf"/>
</dbReference>
<organism evidence="3 4">
    <name type="scientific">Microvirga lotononidis</name>
    <dbReference type="NCBI Taxonomy" id="864069"/>
    <lineage>
        <taxon>Bacteria</taxon>
        <taxon>Pseudomonadati</taxon>
        <taxon>Pseudomonadota</taxon>
        <taxon>Alphaproteobacteria</taxon>
        <taxon>Hyphomicrobiales</taxon>
        <taxon>Methylobacteriaceae</taxon>
        <taxon>Microvirga</taxon>
    </lineage>
</organism>
<dbReference type="GO" id="GO:0035925">
    <property type="term" value="F:mRNA 3'-UTR AU-rich region binding"/>
    <property type="evidence" value="ECO:0007669"/>
    <property type="project" value="TreeGrafter"/>
</dbReference>
<evidence type="ECO:0000256" key="1">
    <source>
        <dbReference type="ARBA" id="ARBA00022857"/>
    </source>
</evidence>
<dbReference type="GO" id="GO:0070402">
    <property type="term" value="F:NADPH binding"/>
    <property type="evidence" value="ECO:0007669"/>
    <property type="project" value="TreeGrafter"/>
</dbReference>
<keyword evidence="1" id="KW-0521">NADP</keyword>
<dbReference type="PANTHER" id="PTHR48106">
    <property type="entry name" value="QUINONE OXIDOREDUCTASE PIG3-RELATED"/>
    <property type="match status" value="1"/>
</dbReference>
<dbReference type="GO" id="GO:0003960">
    <property type="term" value="F:quinone reductase (NADPH) activity"/>
    <property type="evidence" value="ECO:0007669"/>
    <property type="project" value="TreeGrafter"/>
</dbReference>
<protein>
    <recommendedName>
        <fullName evidence="5">Zn-dependent oxidoreductase, NADPH:quinone reductase</fullName>
    </recommendedName>
</protein>
<dbReference type="Gene3D" id="3.90.180.10">
    <property type="entry name" value="Medium-chain alcohol dehydrogenases, catalytic domain"/>
    <property type="match status" value="1"/>
</dbReference>
<proteinExistence type="predicted"/>
<evidence type="ECO:0000313" key="3">
    <source>
        <dbReference type="EMBL" id="EIM30005.1"/>
    </source>
</evidence>
<name>I4Z1B3_9HYPH</name>
<gene>
    <name evidence="3" type="ORF">MicloDRAFT_00013260</name>
</gene>
<keyword evidence="2" id="KW-0560">Oxidoreductase</keyword>
<evidence type="ECO:0000313" key="4">
    <source>
        <dbReference type="Proteomes" id="UP000003947"/>
    </source>
</evidence>
<evidence type="ECO:0000256" key="2">
    <source>
        <dbReference type="ARBA" id="ARBA00023002"/>
    </source>
</evidence>
<reference evidence="3 4" key="1">
    <citation type="submission" date="2012-02" db="EMBL/GenBank/DDBJ databases">
        <title>Improved High-Quality Draft sequence of Microvirga sp. WSM3557.</title>
        <authorList>
            <consortium name="US DOE Joint Genome Institute"/>
            <person name="Lucas S."/>
            <person name="Han J."/>
            <person name="Lapidus A."/>
            <person name="Cheng J.-F."/>
            <person name="Goodwin L."/>
            <person name="Pitluck S."/>
            <person name="Peters L."/>
            <person name="Zhang X."/>
            <person name="Detter J.C."/>
            <person name="Han C."/>
            <person name="Tapia R."/>
            <person name="Land M."/>
            <person name="Hauser L."/>
            <person name="Kyrpides N."/>
            <person name="Ivanova N."/>
            <person name="Pagani I."/>
            <person name="Brau L."/>
            <person name="Yates R."/>
            <person name="O'Hara G."/>
            <person name="Rui T."/>
            <person name="Howieson J."/>
            <person name="Reeve W."/>
            <person name="Woyke T."/>
        </authorList>
    </citation>
    <scope>NUCLEOTIDE SEQUENCE [LARGE SCALE GENOMIC DNA]</scope>
    <source>
        <strain evidence="3 4">WSM3557</strain>
    </source>
</reference>
<keyword evidence="4" id="KW-1185">Reference proteome</keyword>
<sequence>MAHAVRFYETGGPEVLPWEEVKVGQPGPGEACIRHTAICLNHVETYVRSGLYPAFLPSGLGTEAVGVVEAV</sequence>